<keyword evidence="2" id="KW-1185">Reference proteome</keyword>
<dbReference type="EMBL" id="OZ035825">
    <property type="protein sequence ID" value="CAL1600961.1"/>
    <property type="molecule type" value="Genomic_DNA"/>
</dbReference>
<gene>
    <name evidence="1" type="ORF">KC01_LOCUS29017</name>
</gene>
<sequence>MSKKRRLCVWPQQFSPQASSSDETHIEPTSFRPFVREANGFIPSYTAAPSMEEIISCLRGISCPCFHEGDIGNISPNWKIRKKGKDEAST</sequence>
<reference evidence="1 2" key="1">
    <citation type="submission" date="2024-04" db="EMBL/GenBank/DDBJ databases">
        <authorList>
            <person name="Waldvogel A.-M."/>
            <person name="Schoenle A."/>
        </authorList>
    </citation>
    <scope>NUCLEOTIDE SEQUENCE [LARGE SCALE GENOMIC DNA]</scope>
</reference>
<dbReference type="Proteomes" id="UP001497482">
    <property type="component" value="Chromosome 3"/>
</dbReference>
<proteinExistence type="predicted"/>
<dbReference type="AlphaFoldDB" id="A0AAV2LFN2"/>
<protein>
    <submittedName>
        <fullName evidence="1">Uncharacterized protein</fullName>
    </submittedName>
</protein>
<organism evidence="1 2">
    <name type="scientific">Knipowitschia caucasica</name>
    <name type="common">Caucasian dwarf goby</name>
    <name type="synonym">Pomatoschistus caucasicus</name>
    <dbReference type="NCBI Taxonomy" id="637954"/>
    <lineage>
        <taxon>Eukaryota</taxon>
        <taxon>Metazoa</taxon>
        <taxon>Chordata</taxon>
        <taxon>Craniata</taxon>
        <taxon>Vertebrata</taxon>
        <taxon>Euteleostomi</taxon>
        <taxon>Actinopterygii</taxon>
        <taxon>Neopterygii</taxon>
        <taxon>Teleostei</taxon>
        <taxon>Neoteleostei</taxon>
        <taxon>Acanthomorphata</taxon>
        <taxon>Gobiaria</taxon>
        <taxon>Gobiiformes</taxon>
        <taxon>Gobioidei</taxon>
        <taxon>Gobiidae</taxon>
        <taxon>Gobiinae</taxon>
        <taxon>Knipowitschia</taxon>
    </lineage>
</organism>
<name>A0AAV2LFN2_KNICA</name>
<evidence type="ECO:0000313" key="2">
    <source>
        <dbReference type="Proteomes" id="UP001497482"/>
    </source>
</evidence>
<accession>A0AAV2LFN2</accession>
<evidence type="ECO:0000313" key="1">
    <source>
        <dbReference type="EMBL" id="CAL1600961.1"/>
    </source>
</evidence>